<evidence type="ECO:0000256" key="3">
    <source>
        <dbReference type="SAM" id="Coils"/>
    </source>
</evidence>
<dbReference type="Proteomes" id="UP000324996">
    <property type="component" value="Unassembled WGS sequence"/>
</dbReference>
<keyword evidence="6" id="KW-1185">Reference proteome</keyword>
<name>A0A5A7N562_9PROT</name>
<dbReference type="GO" id="GO:0015031">
    <property type="term" value="P:protein transport"/>
    <property type="evidence" value="ECO:0007669"/>
    <property type="project" value="UniProtKB-KW"/>
</dbReference>
<keyword evidence="3" id="KW-0175">Coiled coil</keyword>
<accession>A0A5A7N562</accession>
<reference evidence="5 6" key="1">
    <citation type="submission" date="2019-09" db="EMBL/GenBank/DDBJ databases">
        <title>NBRP : Genome information of microbial organism related human and environment.</title>
        <authorList>
            <person name="Hattori M."/>
            <person name="Oshima K."/>
            <person name="Inaba H."/>
            <person name="Suda W."/>
            <person name="Sakamoto M."/>
            <person name="Iino T."/>
            <person name="Kitahara M."/>
            <person name="Oshida Y."/>
            <person name="Iida T."/>
            <person name="Kudo T."/>
            <person name="Itoh T."/>
            <person name="Ohkuma M."/>
        </authorList>
    </citation>
    <scope>NUCLEOTIDE SEQUENCE [LARGE SCALE GENOMIC DNA]</scope>
    <source>
        <strain evidence="5 6">Q-1</strain>
    </source>
</reference>
<keyword evidence="5" id="KW-0282">Flagellum</keyword>
<evidence type="ECO:0000256" key="4">
    <source>
        <dbReference type="SAM" id="MobiDB-lite"/>
    </source>
</evidence>
<sequence>MPIKYNFDTSFGDNRQDKVQEELDDLRRQIGEAREAGRREGHAAGRAEALRELEQTLVQTLNKLIASCADLAQERQELERQLEADAANLAHAIARTLSPALMKNHPLAEIEALVADCLDGARREPRLVVRVHESLAEPLGQRLDALKINNHFAGQIILLDDPALGPLDCRVEWPDGGAERDQAALHKQIEAAVGRFMAKDDHQSTTDRKAPQAPSGAQIGQTE</sequence>
<dbReference type="AlphaFoldDB" id="A0A5A7N562"/>
<feature type="coiled-coil region" evidence="3">
    <location>
        <begin position="61"/>
        <end position="95"/>
    </location>
</feature>
<feature type="compositionally biased region" description="Basic and acidic residues" evidence="4">
    <location>
        <begin position="197"/>
        <end position="210"/>
    </location>
</feature>
<evidence type="ECO:0000256" key="2">
    <source>
        <dbReference type="ARBA" id="ARBA00022927"/>
    </source>
</evidence>
<keyword evidence="5" id="KW-0969">Cilium</keyword>
<evidence type="ECO:0000256" key="1">
    <source>
        <dbReference type="ARBA" id="ARBA00022448"/>
    </source>
</evidence>
<keyword evidence="1" id="KW-0813">Transport</keyword>
<dbReference type="PANTHER" id="PTHR34982">
    <property type="entry name" value="YOP PROTEINS TRANSLOCATION PROTEIN L"/>
    <property type="match status" value="1"/>
</dbReference>
<organism evidence="5 6">
    <name type="scientific">Iodidimonas nitroreducens</name>
    <dbReference type="NCBI Taxonomy" id="1236968"/>
    <lineage>
        <taxon>Bacteria</taxon>
        <taxon>Pseudomonadati</taxon>
        <taxon>Pseudomonadota</taxon>
        <taxon>Alphaproteobacteria</taxon>
        <taxon>Iodidimonadales</taxon>
        <taxon>Iodidimonadaceae</taxon>
        <taxon>Iodidimonas</taxon>
    </lineage>
</organism>
<proteinExistence type="predicted"/>
<keyword evidence="2" id="KW-0653">Protein transport</keyword>
<feature type="region of interest" description="Disordered" evidence="4">
    <location>
        <begin position="195"/>
        <end position="223"/>
    </location>
</feature>
<evidence type="ECO:0000313" key="5">
    <source>
        <dbReference type="EMBL" id="GER03411.1"/>
    </source>
</evidence>
<dbReference type="EMBL" id="BKCN01000004">
    <property type="protein sequence ID" value="GER03411.1"/>
    <property type="molecule type" value="Genomic_DNA"/>
</dbReference>
<dbReference type="InterPro" id="IPR051472">
    <property type="entry name" value="T3SS_Stator/FliH"/>
</dbReference>
<dbReference type="RefSeq" id="WP_052370958.1">
    <property type="nucleotide sequence ID" value="NZ_BKCN01000004.1"/>
</dbReference>
<evidence type="ECO:0000313" key="6">
    <source>
        <dbReference type="Proteomes" id="UP000324996"/>
    </source>
</evidence>
<dbReference type="GO" id="GO:0005829">
    <property type="term" value="C:cytosol"/>
    <property type="evidence" value="ECO:0007669"/>
    <property type="project" value="TreeGrafter"/>
</dbReference>
<protein>
    <submittedName>
        <fullName evidence="5">Flagellar assembly protein FliH</fullName>
    </submittedName>
</protein>
<keyword evidence="5" id="KW-0966">Cell projection</keyword>
<dbReference type="PANTHER" id="PTHR34982:SF1">
    <property type="entry name" value="FLAGELLAR ASSEMBLY PROTEIN FLIH"/>
    <property type="match status" value="1"/>
</dbReference>
<comment type="caution">
    <text evidence="5">The sequence shown here is derived from an EMBL/GenBank/DDBJ whole genome shotgun (WGS) entry which is preliminary data.</text>
</comment>
<gene>
    <name evidence="5" type="primary">fliH</name>
    <name evidence="5" type="ORF">JCM17846_10930</name>
</gene>